<feature type="compositionally biased region" description="Basic residues" evidence="1">
    <location>
        <begin position="194"/>
        <end position="204"/>
    </location>
</feature>
<feature type="region of interest" description="Disordered" evidence="1">
    <location>
        <begin position="423"/>
        <end position="472"/>
    </location>
</feature>
<evidence type="ECO:0000259" key="2">
    <source>
        <dbReference type="Pfam" id="PF23606"/>
    </source>
</evidence>
<dbReference type="PANTHER" id="PTHR46562:SF1">
    <property type="entry name" value="SERINE_THREONINE-PROTEIN KINASE ULK4"/>
    <property type="match status" value="1"/>
</dbReference>
<feature type="region of interest" description="Disordered" evidence="1">
    <location>
        <begin position="633"/>
        <end position="679"/>
    </location>
</feature>
<feature type="compositionally biased region" description="Low complexity" evidence="1">
    <location>
        <begin position="668"/>
        <end position="677"/>
    </location>
</feature>
<keyword evidence="4" id="KW-1185">Reference proteome</keyword>
<feature type="compositionally biased region" description="Low complexity" evidence="1">
    <location>
        <begin position="1156"/>
        <end position="1170"/>
    </location>
</feature>
<feature type="region of interest" description="Disordered" evidence="1">
    <location>
        <begin position="166"/>
        <end position="211"/>
    </location>
</feature>
<protein>
    <recommendedName>
        <fullName evidence="2">Serine/threonine-protein kinase ULK4/RUNKEL HEAT repeats domain-containing protein</fullName>
    </recommendedName>
</protein>
<dbReference type="InterPro" id="IPR044591">
    <property type="entry name" value="RUK"/>
</dbReference>
<dbReference type="Proteomes" id="UP000002630">
    <property type="component" value="Unassembled WGS sequence"/>
</dbReference>
<evidence type="ECO:0000256" key="1">
    <source>
        <dbReference type="SAM" id="MobiDB-lite"/>
    </source>
</evidence>
<feature type="compositionally biased region" description="Gly residues" evidence="1">
    <location>
        <begin position="528"/>
        <end position="539"/>
    </location>
</feature>
<dbReference type="PANTHER" id="PTHR46562">
    <property type="entry name" value="SERINE/THREONINE-KINASE ULK4-LIKE PROTEIN-RELATED"/>
    <property type="match status" value="1"/>
</dbReference>
<gene>
    <name evidence="3" type="ORF">Esi_0217_0001</name>
</gene>
<sequence>MSALIATAGEGPAGPGRAAQAAAALRRNAVAALGELLFYIVTQEPVGTGGGGGGMETERWNIPVAAVAGVIGKCLLVVDDASGSGGGGGGGGRLAGHEGARHYAAKTMENVLAQVGPSHPLVPALVTPELALGLLDLARHASSENLRRTATAALYHVFGHDILGGEFSQDRGDDDDDDEIEASRGIGSESAGRGARRGTGRRRSDRAGDDVPAAGCVASRVMREPGAPEFIVQGLSAEGSSATSRRAFLGMFNLVVWASGNCGGGRSVGGRGPEDDEFAGGGRRNAPLFLRRAVECMLDSQHLLLRLLRVAEHGEGAVLRAKGFLSLRLALEEAADPGFLLKACRSRLLPLLARAIGGLAPRSAPRGPAEPASASAAGIPELSPQQEYLYECSTLLAEWLCAVPETAARRLATELLQRRGVSAGGDGVSATTARDGCDATGRWGRQPDRSGGHRSGGGAPPRRFGARQQASAAGTAELEAAMGMFQAVVHLVNSPLLRERAVTRPFVSDVAGCLALSCPALGVAAAGTGRGNSGGGGSSGRSSDRRAVSPAAGGPWSGGGGGDGSAGSVVLAALLPTVETLAQQAELVLVPHRGVVSAELIPVLCRFLRSPSGDTRALVVAIFRVLLPPLVRPQQQQQQSGTPPPLPPPARPQQQRLGGPAETAGWRPSSSSSSPSPVAAEDLVRSAFADHLLPHAPSLLGDHDPIPQYTIRLLLDVGRAWGGLGMALLCSGRDDAAAAAPVAAALLDRLSGTPLPAALSPRGGTRTGHEPPGDAAAVTTLDPALACLLSLLVDDGAGTTGAGPGRGLPSDRRHRQHVAGTVHYDGDDSYHGGENDDVFVALLGLELPRRTAAAVAAAVKAGAPEVADACLGLAVALLDAGARRKAAAEALLGPVSGTERAAAASTCRGAGTGAAAVTAGEQWEEQQLRPLLAAVPLAVETVNLFCVQGALAEKRREHQLAGAPVRGREGPGGALGGVDDGVRSGVSDSATLFLEMCYKMFGESLLRSLLLTYTIRPTSSVSGGEPLPSLASGHAAAAAAAAPQARVFRQLADFLACPAEDERPRIRILRLLLSAVSTLGQPFYGTLRRGPLWTALLRLATGRGIGSGREAVLVAGVGGSGARTALGATSALARDVVAAVREDRGYNGPVAGAEPRGWSGRSGSSRGERR</sequence>
<reference evidence="3 4" key="1">
    <citation type="journal article" date="2010" name="Nature">
        <title>The Ectocarpus genome and the independent evolution of multicellularity in brown algae.</title>
        <authorList>
            <person name="Cock J.M."/>
            <person name="Sterck L."/>
            <person name="Rouze P."/>
            <person name="Scornet D."/>
            <person name="Allen A.E."/>
            <person name="Amoutzias G."/>
            <person name="Anthouard V."/>
            <person name="Artiguenave F."/>
            <person name="Aury J.M."/>
            <person name="Badger J.H."/>
            <person name="Beszteri B."/>
            <person name="Billiau K."/>
            <person name="Bonnet E."/>
            <person name="Bothwell J.H."/>
            <person name="Bowler C."/>
            <person name="Boyen C."/>
            <person name="Brownlee C."/>
            <person name="Carrano C.J."/>
            <person name="Charrier B."/>
            <person name="Cho G.Y."/>
            <person name="Coelho S.M."/>
            <person name="Collen J."/>
            <person name="Corre E."/>
            <person name="Da Silva C."/>
            <person name="Delage L."/>
            <person name="Delaroque N."/>
            <person name="Dittami S.M."/>
            <person name="Doulbeau S."/>
            <person name="Elias M."/>
            <person name="Farnham G."/>
            <person name="Gachon C.M."/>
            <person name="Gschloessl B."/>
            <person name="Heesch S."/>
            <person name="Jabbari K."/>
            <person name="Jubin C."/>
            <person name="Kawai H."/>
            <person name="Kimura K."/>
            <person name="Kloareg B."/>
            <person name="Kupper F.C."/>
            <person name="Lang D."/>
            <person name="Le Bail A."/>
            <person name="Leblanc C."/>
            <person name="Lerouge P."/>
            <person name="Lohr M."/>
            <person name="Lopez P.J."/>
            <person name="Martens C."/>
            <person name="Maumus F."/>
            <person name="Michel G."/>
            <person name="Miranda-Saavedra D."/>
            <person name="Morales J."/>
            <person name="Moreau H."/>
            <person name="Motomura T."/>
            <person name="Nagasato C."/>
            <person name="Napoli C.A."/>
            <person name="Nelson D.R."/>
            <person name="Nyvall-Collen P."/>
            <person name="Peters A.F."/>
            <person name="Pommier C."/>
            <person name="Potin P."/>
            <person name="Poulain J."/>
            <person name="Quesneville H."/>
            <person name="Read B."/>
            <person name="Rensing S.A."/>
            <person name="Ritter A."/>
            <person name="Rousvoal S."/>
            <person name="Samanta M."/>
            <person name="Samson G."/>
            <person name="Schroeder D.C."/>
            <person name="Segurens B."/>
            <person name="Strittmatter M."/>
            <person name="Tonon T."/>
            <person name="Tregear J.W."/>
            <person name="Valentin K."/>
            <person name="von Dassow P."/>
            <person name="Yamagishi T."/>
            <person name="Van de Peer Y."/>
            <person name="Wincker P."/>
        </authorList>
    </citation>
    <scope>NUCLEOTIDE SEQUENCE [LARGE SCALE GENOMIC DNA]</scope>
    <source>
        <strain evidence="4">Ec32 / CCAP1310/4</strain>
    </source>
</reference>
<dbReference type="EMBL" id="FN649760">
    <property type="protein sequence ID" value="CBJ30829.1"/>
    <property type="molecule type" value="Genomic_DNA"/>
</dbReference>
<dbReference type="InterPro" id="IPR056981">
    <property type="entry name" value="HEAT_ULK4_RUNKEL"/>
</dbReference>
<evidence type="ECO:0000313" key="4">
    <source>
        <dbReference type="Proteomes" id="UP000002630"/>
    </source>
</evidence>
<feature type="domain" description="Serine/threonine-protein kinase ULK4/RUNKEL HEAT repeats" evidence="2">
    <location>
        <begin position="573"/>
        <end position="715"/>
    </location>
</feature>
<dbReference type="InParanoid" id="D7FRN8"/>
<evidence type="ECO:0000313" key="3">
    <source>
        <dbReference type="EMBL" id="CBJ30829.1"/>
    </source>
</evidence>
<dbReference type="AlphaFoldDB" id="D7FRN8"/>
<dbReference type="GO" id="GO:0008017">
    <property type="term" value="F:microtubule binding"/>
    <property type="evidence" value="ECO:0007669"/>
    <property type="project" value="InterPro"/>
</dbReference>
<feature type="region of interest" description="Disordered" evidence="1">
    <location>
        <begin position="1146"/>
        <end position="1170"/>
    </location>
</feature>
<feature type="compositionally biased region" description="Low complexity" evidence="1">
    <location>
        <begin position="183"/>
        <end position="193"/>
    </location>
</feature>
<feature type="region of interest" description="Disordered" evidence="1">
    <location>
        <begin position="527"/>
        <end position="562"/>
    </location>
</feature>
<feature type="compositionally biased region" description="Pro residues" evidence="1">
    <location>
        <begin position="642"/>
        <end position="651"/>
    </location>
</feature>
<accession>D7FRN8</accession>
<feature type="compositionally biased region" description="Low complexity" evidence="1">
    <location>
        <begin position="460"/>
        <end position="472"/>
    </location>
</feature>
<organism evidence="3 4">
    <name type="scientific">Ectocarpus siliculosus</name>
    <name type="common">Brown alga</name>
    <name type="synonym">Conferva siliculosa</name>
    <dbReference type="NCBI Taxonomy" id="2880"/>
    <lineage>
        <taxon>Eukaryota</taxon>
        <taxon>Sar</taxon>
        <taxon>Stramenopiles</taxon>
        <taxon>Ochrophyta</taxon>
        <taxon>PX clade</taxon>
        <taxon>Phaeophyceae</taxon>
        <taxon>Ectocarpales</taxon>
        <taxon>Ectocarpaceae</taxon>
        <taxon>Ectocarpus</taxon>
    </lineage>
</organism>
<proteinExistence type="predicted"/>
<name>D7FRN8_ECTSI</name>
<dbReference type="STRING" id="2880.D7FRN8"/>
<dbReference type="Pfam" id="PF23606">
    <property type="entry name" value="HEAT_ULK4"/>
    <property type="match status" value="1"/>
</dbReference>